<protein>
    <submittedName>
        <fullName evidence="1">Capsid protein</fullName>
    </submittedName>
</protein>
<evidence type="ECO:0000313" key="1">
    <source>
        <dbReference type="EMBL" id="UBR88850.1"/>
    </source>
</evidence>
<sequence length="220" mass="25645">MALRRVRRYFKRPLRRVHRRRRMFRRRYTKRSRSTPTLACKLTKTVQVSTNLKTGGFTTCNFQLNDFAEFTNLASNFERVRVVRCRVRVLPHQNVANNSTSENLNYAIVPYHGPITSGQLPNFPTSLSIDRAKVYRMTQRGYMNFVPAIRYSVDSDGGNQTLGIKWRPELYISTAASKEILYTGFINYEGATYINENYASHFTVIMDVFVRFKNQRGFIG</sequence>
<dbReference type="EMBL" id="MZ382572">
    <property type="protein sequence ID" value="UBR88850.1"/>
    <property type="molecule type" value="Genomic_DNA"/>
</dbReference>
<accession>A0AC61TD92</accession>
<keyword evidence="2" id="KW-1185">Reference proteome</keyword>
<name>A0AC61TD92_9CIRC</name>
<reference evidence="1 2" key="1">
    <citation type="journal article" date="2021" name="Viruses">
        <title>Detection and Complete Genome Analysis of Circoviruses and Cycloviruses in the Small Indian Mongoose (Urva auropunctata): Identification of Novel Species.</title>
        <authorList>
            <person name="Gainor K."/>
            <person name="Becker A.A.M.J."/>
            <person name="Malik Y.S."/>
            <person name="Ghosh S."/>
        </authorList>
    </citation>
    <scope>NUCLEOTIDE SEQUENCE [LARGE SCALE GENOMIC DNA]</scope>
    <source>
        <strain evidence="1 2">Mon-32</strain>
    </source>
</reference>
<organism evidence="1 2">
    <name type="scientific">mongoose-associated cyclovirus Mon-32</name>
    <dbReference type="NCBI Taxonomy" id="3070928"/>
    <lineage>
        <taxon>Viruses</taxon>
        <taxon>Monodnaviria</taxon>
        <taxon>Shotokuvirae</taxon>
        <taxon>Cressdnaviricota</taxon>
        <taxon>Arfiviricetes</taxon>
        <taxon>Cirlivirales</taxon>
        <taxon>Circoviridae</taxon>
        <taxon>Cyclovirus</taxon>
        <taxon>Cyclovirus newla</taxon>
    </lineage>
</organism>
<evidence type="ECO:0000313" key="2">
    <source>
        <dbReference type="Proteomes" id="UP001157382"/>
    </source>
</evidence>
<gene>
    <name evidence="1" type="primary">cap</name>
</gene>
<proteinExistence type="predicted"/>
<dbReference type="Proteomes" id="UP001157382">
    <property type="component" value="Segment"/>
</dbReference>